<dbReference type="InterPro" id="IPR018786">
    <property type="entry name" value="Mit_KHE1"/>
</dbReference>
<dbReference type="PANTHER" id="PTHR28062">
    <property type="entry name" value="K+-H+ EXCHANGE-LIKE PROTEIN"/>
    <property type="match status" value="1"/>
</dbReference>
<name>A0A1Q2ZX63_ZYGRO</name>
<dbReference type="OrthoDB" id="5562676at2759"/>
<evidence type="ECO:0000313" key="1">
    <source>
        <dbReference type="EMBL" id="GAV48100.1"/>
    </source>
</evidence>
<dbReference type="GO" id="GO:1902600">
    <property type="term" value="P:proton transmembrane transport"/>
    <property type="evidence" value="ECO:0007669"/>
    <property type="project" value="TreeGrafter"/>
</dbReference>
<dbReference type="GO" id="GO:0006813">
    <property type="term" value="P:potassium ion transport"/>
    <property type="evidence" value="ECO:0007669"/>
    <property type="project" value="TreeGrafter"/>
</dbReference>
<dbReference type="AlphaFoldDB" id="A0A1Q2ZX63"/>
<dbReference type="EMBL" id="BDGX01000009">
    <property type="protein sequence ID" value="GAV48100.1"/>
    <property type="molecule type" value="Genomic_DNA"/>
</dbReference>
<proteinExistence type="predicted"/>
<evidence type="ECO:0000313" key="2">
    <source>
        <dbReference type="Proteomes" id="UP000187013"/>
    </source>
</evidence>
<protein>
    <submittedName>
        <fullName evidence="1">Uncharacterized protein</fullName>
    </submittedName>
</protein>
<gene>
    <name evidence="1" type="ORF">ZYGR_0I03970</name>
</gene>
<organism evidence="1 2">
    <name type="scientific">Zygosaccharomyces rouxii</name>
    <dbReference type="NCBI Taxonomy" id="4956"/>
    <lineage>
        <taxon>Eukaryota</taxon>
        <taxon>Fungi</taxon>
        <taxon>Dikarya</taxon>
        <taxon>Ascomycota</taxon>
        <taxon>Saccharomycotina</taxon>
        <taxon>Saccharomycetes</taxon>
        <taxon>Saccharomycetales</taxon>
        <taxon>Saccharomycetaceae</taxon>
        <taxon>Zygosaccharomyces</taxon>
    </lineage>
</organism>
<dbReference type="Pfam" id="PF10173">
    <property type="entry name" value="Mit_KHE1"/>
    <property type="match status" value="1"/>
</dbReference>
<reference evidence="1 2" key="1">
    <citation type="submission" date="2016-08" db="EMBL/GenBank/DDBJ databases">
        <title>Draft genome sequence of allopolyploid Zygosaccharomyces rouxii.</title>
        <authorList>
            <person name="Watanabe J."/>
            <person name="Uehara K."/>
            <person name="Mogi Y."/>
            <person name="Tsukioka Y."/>
        </authorList>
    </citation>
    <scope>NUCLEOTIDE SEQUENCE [LARGE SCALE GENOMIC DNA]</scope>
    <source>
        <strain evidence="1 2">NBRC 110957</strain>
    </source>
</reference>
<dbReference type="Proteomes" id="UP000187013">
    <property type="component" value="Unassembled WGS sequence"/>
</dbReference>
<dbReference type="eggNOG" id="KOG4539">
    <property type="taxonomic scope" value="Eukaryota"/>
</dbReference>
<accession>A0A1Q2ZX63</accession>
<comment type="caution">
    <text evidence="1">The sequence shown here is derived from an EMBL/GenBank/DDBJ whole genome shotgun (WGS) entry which is preliminary data.</text>
</comment>
<sequence>MIASRGKLLKVPAKEYLLEPVKLIIIPVTTHRVYLYHKHREDMLSKSSVVIRFESWLSRKSESMWNKIVQSPRPTNQKVVKMINRLLDKTPWMENSLKTLPGENRLVKRVISRDEQGKEKVENIAIKQYVKNKDRLETKPLHAYYPSGIISPEQLSSSLKFLYNRGLLYHWRQTLWCLSGLPLTLPIVLVPIIPNIPGFYLAYRAYCNYKAYMGARHLQMLHKDGKLQLRDVEGYSEMFGSEKKLNSGKEQLLMDTDLMARILDLLEIHEIEPDLKKVIRQEKKRLGL</sequence>
<dbReference type="GO" id="GO:0005743">
    <property type="term" value="C:mitochondrial inner membrane"/>
    <property type="evidence" value="ECO:0007669"/>
    <property type="project" value="TreeGrafter"/>
</dbReference>
<dbReference type="PANTHER" id="PTHR28062:SF1">
    <property type="entry name" value="TRANSMEMBRANE PROTEIN"/>
    <property type="match status" value="1"/>
</dbReference>